<accession>A0A2U3N1W6</accession>
<organism evidence="2 3">
    <name type="scientific">Acinetobacter stercoris</name>
    <dbReference type="NCBI Taxonomy" id="2126983"/>
    <lineage>
        <taxon>Bacteria</taxon>
        <taxon>Pseudomonadati</taxon>
        <taxon>Pseudomonadota</taxon>
        <taxon>Gammaproteobacteria</taxon>
        <taxon>Moraxellales</taxon>
        <taxon>Moraxellaceae</taxon>
        <taxon>Acinetobacter</taxon>
    </lineage>
</organism>
<evidence type="ECO:0000313" key="2">
    <source>
        <dbReference type="EMBL" id="SPL71615.1"/>
    </source>
</evidence>
<evidence type="ECO:0000313" key="3">
    <source>
        <dbReference type="Proteomes" id="UP000245974"/>
    </source>
</evidence>
<keyword evidence="3" id="KW-1185">Reference proteome</keyword>
<proteinExistence type="predicted"/>
<dbReference type="RefSeq" id="WP_121975032.1">
    <property type="nucleotide sequence ID" value="NZ_OOGT01000154.1"/>
</dbReference>
<dbReference type="Proteomes" id="UP000245974">
    <property type="component" value="Unassembled WGS sequence"/>
</dbReference>
<dbReference type="InParanoid" id="A0A2U3N1W6"/>
<evidence type="ECO:0000256" key="1">
    <source>
        <dbReference type="SAM" id="SignalP"/>
    </source>
</evidence>
<name>A0A2U3N1W6_9GAMM</name>
<dbReference type="AlphaFoldDB" id="A0A2U3N1W6"/>
<protein>
    <submittedName>
        <fullName evidence="2">Uncharacterized protein</fullName>
    </submittedName>
</protein>
<reference evidence="3" key="1">
    <citation type="submission" date="2018-03" db="EMBL/GenBank/DDBJ databases">
        <authorList>
            <person name="Blom J."/>
        </authorList>
    </citation>
    <scope>NUCLEOTIDE SEQUENCE [LARGE SCALE GENOMIC DNA]</scope>
    <source>
        <strain evidence="3">KPC-SM-21</strain>
    </source>
</reference>
<keyword evidence="1" id="KW-0732">Signal</keyword>
<gene>
    <name evidence="2" type="ORF">KPC_2793</name>
</gene>
<feature type="signal peptide" evidence="1">
    <location>
        <begin position="1"/>
        <end position="19"/>
    </location>
</feature>
<dbReference type="OrthoDB" id="6706478at2"/>
<sequence length="171" mass="18201">MKKIFPLLVLSAIAGFVHADLASYLPEAKLKNANLATFNVGAGITQQIGHLNAEWVNPYGIAYAKAGFFINGDNEPAGQIGFRYPVVLTGKDHNGYYLGVYGGSLRSKATRSGDKVAYGGGADLSFVWLNKERISTLSVGLGVGSEIHDGQATVLERKPLLQIAYSLSLGL</sequence>
<dbReference type="EMBL" id="OOGT01000154">
    <property type="protein sequence ID" value="SPL71615.1"/>
    <property type="molecule type" value="Genomic_DNA"/>
</dbReference>
<feature type="chain" id="PRO_5015452073" evidence="1">
    <location>
        <begin position="20"/>
        <end position="171"/>
    </location>
</feature>